<reference evidence="2 3" key="1">
    <citation type="journal article" date="2023" name="Sci. Data">
        <title>Genome assembly of the Korean intertidal mud-creeper Batillaria attramentaria.</title>
        <authorList>
            <person name="Patra A.K."/>
            <person name="Ho P.T."/>
            <person name="Jun S."/>
            <person name="Lee S.J."/>
            <person name="Kim Y."/>
            <person name="Won Y.J."/>
        </authorList>
    </citation>
    <scope>NUCLEOTIDE SEQUENCE [LARGE SCALE GENOMIC DNA]</scope>
    <source>
        <strain evidence="2">Wonlab-2016</strain>
    </source>
</reference>
<keyword evidence="3" id="KW-1185">Reference proteome</keyword>
<organism evidence="2 3">
    <name type="scientific">Batillaria attramentaria</name>
    <dbReference type="NCBI Taxonomy" id="370345"/>
    <lineage>
        <taxon>Eukaryota</taxon>
        <taxon>Metazoa</taxon>
        <taxon>Spiralia</taxon>
        <taxon>Lophotrochozoa</taxon>
        <taxon>Mollusca</taxon>
        <taxon>Gastropoda</taxon>
        <taxon>Caenogastropoda</taxon>
        <taxon>Sorbeoconcha</taxon>
        <taxon>Cerithioidea</taxon>
        <taxon>Batillariidae</taxon>
        <taxon>Batillaria</taxon>
    </lineage>
</organism>
<dbReference type="InterPro" id="IPR011049">
    <property type="entry name" value="Serralysin-like_metalloprot_C"/>
</dbReference>
<sequence>IVYIRNTASHFLLVSIFTCVTILKFNKKTNYLGQCIGHESSLTGRESSLTGRESSLTGHESSLTGHDLSLTGHESSLTGHESSLTGRDSSLTGHDSSLTGHDSSLTGHESSLTGHESSLTDNETSLTGHESSLTGHDSSLTDNGSSLTGHDSSLTENGSSLTGNESSLTGHDASLTGHDSSLTGHDSSLTGRESSLTDNESSLTGRELSLTDNESSLTGQRGDKAGQRLPVPGDRLLSVRQTVKLTSLIPGTTCRSLADPCKTLCPHCHCERMWWGRNHGGRYYSCSPAAHGDSTATGRHSLQRSDTGETNAVIVTMKVREAAGTGSTGSEESNSFLTCRHKGSPTLEKQQTLAAMTASHFPVEWETFLIQLATTTTTKPVARLMTQSTSKNGNVDTTSKVRCLQWAQHHVYSGHSIMSTVGTVSKREVCVVPFGYREKFVLCPLATERSLCCALWLQREVCVVPFGYREKFVLCPLATERSRCLPKSLVGVERVDSASVGTQCLSFDPRRLRQQDDRSGTCSTHTSVALSERCSNSSQRPSPTATSTSVGSQPATVKMEVWLKTRLRHVCVNYIGDEFGVKL</sequence>
<evidence type="ECO:0000256" key="1">
    <source>
        <dbReference type="SAM" id="MobiDB-lite"/>
    </source>
</evidence>
<dbReference type="Gene3D" id="1.20.5.340">
    <property type="match status" value="1"/>
</dbReference>
<feature type="compositionally biased region" description="Polar residues" evidence="1">
    <location>
        <begin position="72"/>
        <end position="169"/>
    </location>
</feature>
<gene>
    <name evidence="2" type="ORF">BaRGS_00031228</name>
</gene>
<evidence type="ECO:0000313" key="2">
    <source>
        <dbReference type="EMBL" id="KAK7477543.1"/>
    </source>
</evidence>
<dbReference type="PANTHER" id="PTHR37001">
    <property type="entry name" value="PHOSPHORYN, PUTATIVE-RELATED-RELATED"/>
    <property type="match status" value="1"/>
</dbReference>
<feature type="compositionally biased region" description="Polar residues" evidence="1">
    <location>
        <begin position="42"/>
        <end position="64"/>
    </location>
</feature>
<dbReference type="Gene3D" id="2.150.10.10">
    <property type="entry name" value="Serralysin-like metalloprotease, C-terminal"/>
    <property type="match status" value="1"/>
</dbReference>
<feature type="region of interest" description="Disordered" evidence="1">
    <location>
        <begin position="42"/>
        <end position="231"/>
    </location>
</feature>
<dbReference type="EMBL" id="JACVVK020000347">
    <property type="protein sequence ID" value="KAK7477543.1"/>
    <property type="molecule type" value="Genomic_DNA"/>
</dbReference>
<accession>A0ABD0JRV0</accession>
<dbReference type="InterPro" id="IPR053337">
    <property type="entry name" value="AT-2_adhesin"/>
</dbReference>
<name>A0ABD0JRV0_9CAEN</name>
<evidence type="ECO:0000313" key="3">
    <source>
        <dbReference type="Proteomes" id="UP001519460"/>
    </source>
</evidence>
<dbReference type="Proteomes" id="UP001519460">
    <property type="component" value="Unassembled WGS sequence"/>
</dbReference>
<dbReference type="SUPFAM" id="SSF101967">
    <property type="entry name" value="Adhesin YadA, collagen-binding domain"/>
    <property type="match status" value="1"/>
</dbReference>
<dbReference type="AlphaFoldDB" id="A0ABD0JRV0"/>
<feature type="compositionally biased region" description="Polar residues" evidence="1">
    <location>
        <begin position="177"/>
        <end position="219"/>
    </location>
</feature>
<protein>
    <submittedName>
        <fullName evidence="2">Uncharacterized protein</fullName>
    </submittedName>
</protein>
<feature type="non-terminal residue" evidence="2">
    <location>
        <position position="1"/>
    </location>
</feature>
<comment type="caution">
    <text evidence="2">The sequence shown here is derived from an EMBL/GenBank/DDBJ whole genome shotgun (WGS) entry which is preliminary data.</text>
</comment>
<proteinExistence type="predicted"/>